<gene>
    <name evidence="2" type="ORF">C489_13955</name>
</gene>
<keyword evidence="1" id="KW-0472">Membrane</keyword>
<keyword evidence="1" id="KW-0812">Transmembrane</keyword>
<feature type="transmembrane region" description="Helical" evidence="1">
    <location>
        <begin position="47"/>
        <end position="67"/>
    </location>
</feature>
<evidence type="ECO:0000313" key="3">
    <source>
        <dbReference type="Proteomes" id="UP000011632"/>
    </source>
</evidence>
<dbReference type="AlphaFoldDB" id="L9XV28"/>
<feature type="transmembrane region" description="Helical" evidence="1">
    <location>
        <begin position="21"/>
        <end position="41"/>
    </location>
</feature>
<keyword evidence="1" id="KW-1133">Transmembrane helix</keyword>
<sequence>MGPVNRLYDRSDTWLRGLSQRSYAAFLGAATGLGVLVIGLVTGELLLVRALTMALVMFGLESAFGLWQTTDE</sequence>
<evidence type="ECO:0000256" key="1">
    <source>
        <dbReference type="SAM" id="Phobius"/>
    </source>
</evidence>
<reference evidence="2 3" key="1">
    <citation type="journal article" date="2014" name="PLoS Genet.">
        <title>Phylogenetically driven sequencing of extremely halophilic archaea reveals strategies for static and dynamic osmo-response.</title>
        <authorList>
            <person name="Becker E.A."/>
            <person name="Seitzer P.M."/>
            <person name="Tritt A."/>
            <person name="Larsen D."/>
            <person name="Krusor M."/>
            <person name="Yao A.I."/>
            <person name="Wu D."/>
            <person name="Madern D."/>
            <person name="Eisen J.A."/>
            <person name="Darling A.E."/>
            <person name="Facciotti M.T."/>
        </authorList>
    </citation>
    <scope>NUCLEOTIDE SEQUENCE [LARGE SCALE GENOMIC DNA]</scope>
    <source>
        <strain evidence="2 3">JCM 10478</strain>
    </source>
</reference>
<name>L9XV28_9EURY</name>
<keyword evidence="3" id="KW-1185">Reference proteome</keyword>
<comment type="caution">
    <text evidence="2">The sequence shown here is derived from an EMBL/GenBank/DDBJ whole genome shotgun (WGS) entry which is preliminary data.</text>
</comment>
<organism evidence="2 3">
    <name type="scientific">Natrinema versiforme JCM 10478</name>
    <dbReference type="NCBI Taxonomy" id="1227496"/>
    <lineage>
        <taxon>Archaea</taxon>
        <taxon>Methanobacteriati</taxon>
        <taxon>Methanobacteriota</taxon>
        <taxon>Stenosarchaea group</taxon>
        <taxon>Halobacteria</taxon>
        <taxon>Halobacteriales</taxon>
        <taxon>Natrialbaceae</taxon>
        <taxon>Natrinema</taxon>
    </lineage>
</organism>
<dbReference type="EMBL" id="AOID01000044">
    <property type="protein sequence ID" value="ELY65679.1"/>
    <property type="molecule type" value="Genomic_DNA"/>
</dbReference>
<accession>L9XV28</accession>
<dbReference type="RefSeq" id="WP_006431880.1">
    <property type="nucleotide sequence ID" value="NZ_AOID01000044.1"/>
</dbReference>
<protein>
    <submittedName>
        <fullName evidence="2">Uncharacterized protein</fullName>
    </submittedName>
</protein>
<dbReference type="Proteomes" id="UP000011632">
    <property type="component" value="Unassembled WGS sequence"/>
</dbReference>
<proteinExistence type="predicted"/>
<dbReference type="PATRIC" id="fig|1227496.3.peg.2797"/>
<evidence type="ECO:0000313" key="2">
    <source>
        <dbReference type="EMBL" id="ELY65679.1"/>
    </source>
</evidence>